<protein>
    <submittedName>
        <fullName evidence="1">Uncharacterized protein</fullName>
    </submittedName>
</protein>
<name>A0ACD5WHP0_AVESA</name>
<sequence>MAELDKGVPQVGMIFKTREEAWLFWCAYGGRVGFDVRKRYANKSPMDSKVTSCRYVCAKEGVRKKGQRETIQKLFRPESTKLL</sequence>
<proteinExistence type="predicted"/>
<evidence type="ECO:0000313" key="2">
    <source>
        <dbReference type="Proteomes" id="UP001732700"/>
    </source>
</evidence>
<organism evidence="1 2">
    <name type="scientific">Avena sativa</name>
    <name type="common">Oat</name>
    <dbReference type="NCBI Taxonomy" id="4498"/>
    <lineage>
        <taxon>Eukaryota</taxon>
        <taxon>Viridiplantae</taxon>
        <taxon>Streptophyta</taxon>
        <taxon>Embryophyta</taxon>
        <taxon>Tracheophyta</taxon>
        <taxon>Spermatophyta</taxon>
        <taxon>Magnoliopsida</taxon>
        <taxon>Liliopsida</taxon>
        <taxon>Poales</taxon>
        <taxon>Poaceae</taxon>
        <taxon>BOP clade</taxon>
        <taxon>Pooideae</taxon>
        <taxon>Poodae</taxon>
        <taxon>Poeae</taxon>
        <taxon>Poeae Chloroplast Group 1 (Aveneae type)</taxon>
        <taxon>Aveninae</taxon>
        <taxon>Avena</taxon>
    </lineage>
</organism>
<dbReference type="EnsemblPlants" id="AVESA.00010b.r2.4AG0637250.1">
    <property type="protein sequence ID" value="AVESA.00010b.r2.4AG0637250.1.CDS.1"/>
    <property type="gene ID" value="AVESA.00010b.r2.4AG0637250"/>
</dbReference>
<evidence type="ECO:0000313" key="1">
    <source>
        <dbReference type="EnsemblPlants" id="AVESA.00010b.r2.4AG0637250.1.CDS.1"/>
    </source>
</evidence>
<keyword evidence="2" id="KW-1185">Reference proteome</keyword>
<reference evidence="1" key="2">
    <citation type="submission" date="2025-09" db="UniProtKB">
        <authorList>
            <consortium name="EnsemblPlants"/>
        </authorList>
    </citation>
    <scope>IDENTIFICATION</scope>
</reference>
<accession>A0ACD5WHP0</accession>
<reference evidence="1" key="1">
    <citation type="submission" date="2021-05" db="EMBL/GenBank/DDBJ databases">
        <authorList>
            <person name="Scholz U."/>
            <person name="Mascher M."/>
            <person name="Fiebig A."/>
        </authorList>
    </citation>
    <scope>NUCLEOTIDE SEQUENCE [LARGE SCALE GENOMIC DNA]</scope>
</reference>
<dbReference type="Proteomes" id="UP001732700">
    <property type="component" value="Chromosome 4A"/>
</dbReference>